<reference evidence="7" key="1">
    <citation type="submission" date="2022-04" db="EMBL/GenBank/DDBJ databases">
        <title>A functionally conserved STORR gene fusion in Papaver species that diverged 16.8 million years ago.</title>
        <authorList>
            <person name="Catania T."/>
        </authorList>
    </citation>
    <scope>NUCLEOTIDE SEQUENCE</scope>
    <source>
        <strain evidence="7">S-188037</strain>
    </source>
</reference>
<gene>
    <name evidence="7" type="ORF">MKW98_016592</name>
</gene>
<organism evidence="7 8">
    <name type="scientific">Papaver atlanticum</name>
    <dbReference type="NCBI Taxonomy" id="357466"/>
    <lineage>
        <taxon>Eukaryota</taxon>
        <taxon>Viridiplantae</taxon>
        <taxon>Streptophyta</taxon>
        <taxon>Embryophyta</taxon>
        <taxon>Tracheophyta</taxon>
        <taxon>Spermatophyta</taxon>
        <taxon>Magnoliopsida</taxon>
        <taxon>Ranunculales</taxon>
        <taxon>Papaveraceae</taxon>
        <taxon>Papaveroideae</taxon>
        <taxon>Papaver</taxon>
    </lineage>
</organism>
<dbReference type="Proteomes" id="UP001202328">
    <property type="component" value="Unassembled WGS sequence"/>
</dbReference>
<dbReference type="PANTHER" id="PTHR23500">
    <property type="entry name" value="SOLUTE CARRIER FAMILY 2, FACILITATED GLUCOSE TRANSPORTER"/>
    <property type="match status" value="1"/>
</dbReference>
<evidence type="ECO:0000256" key="5">
    <source>
        <dbReference type="ARBA" id="ARBA00022989"/>
    </source>
</evidence>
<dbReference type="Pfam" id="PF00083">
    <property type="entry name" value="Sugar_tr"/>
    <property type="match status" value="1"/>
</dbReference>
<comment type="similarity">
    <text evidence="2">Belongs to the major facilitator superfamily. Sugar transporter (TC 2.A.1.1) family.</text>
</comment>
<dbReference type="PANTHER" id="PTHR23500:SF30">
    <property type="entry name" value="SUGAR TRANSPORT PROTEIN 3"/>
    <property type="match status" value="1"/>
</dbReference>
<evidence type="ECO:0000256" key="3">
    <source>
        <dbReference type="ARBA" id="ARBA00022448"/>
    </source>
</evidence>
<dbReference type="GO" id="GO:0016020">
    <property type="term" value="C:membrane"/>
    <property type="evidence" value="ECO:0007669"/>
    <property type="project" value="UniProtKB-SubCell"/>
</dbReference>
<dbReference type="AlphaFoldDB" id="A0AAD4SQX5"/>
<comment type="caution">
    <text evidence="7">The sequence shown here is derived from an EMBL/GenBank/DDBJ whole genome shotgun (WGS) entry which is preliminary data.</text>
</comment>
<comment type="subcellular location">
    <subcellularLocation>
        <location evidence="1">Membrane</location>
    </subcellularLocation>
</comment>
<keyword evidence="4" id="KW-0812">Transmembrane</keyword>
<accession>A0AAD4SQX5</accession>
<dbReference type="GO" id="GO:0015144">
    <property type="term" value="F:carbohydrate transmembrane transporter activity"/>
    <property type="evidence" value="ECO:0007669"/>
    <property type="project" value="InterPro"/>
</dbReference>
<keyword evidence="6" id="KW-0472">Membrane</keyword>
<keyword evidence="5" id="KW-1133">Transmembrane helix</keyword>
<evidence type="ECO:0000256" key="4">
    <source>
        <dbReference type="ARBA" id="ARBA00022692"/>
    </source>
</evidence>
<keyword evidence="3" id="KW-0813">Transport</keyword>
<protein>
    <submittedName>
        <fullName evidence="7">Uncharacterized protein</fullName>
    </submittedName>
</protein>
<evidence type="ECO:0000313" key="8">
    <source>
        <dbReference type="Proteomes" id="UP001202328"/>
    </source>
</evidence>
<evidence type="ECO:0000256" key="6">
    <source>
        <dbReference type="ARBA" id="ARBA00023136"/>
    </source>
</evidence>
<dbReference type="InterPro" id="IPR045262">
    <property type="entry name" value="STP/PLT_plant"/>
</dbReference>
<proteinExistence type="inferred from homology"/>
<dbReference type="InterPro" id="IPR005828">
    <property type="entry name" value="MFS_sugar_transport-like"/>
</dbReference>
<dbReference type="EMBL" id="JAJJMB010008936">
    <property type="protein sequence ID" value="KAI3919039.1"/>
    <property type="molecule type" value="Genomic_DNA"/>
</dbReference>
<name>A0AAD4SQX5_9MAGN</name>
<dbReference type="Gene3D" id="1.20.1250.20">
    <property type="entry name" value="MFS general substrate transporter like domains"/>
    <property type="match status" value="1"/>
</dbReference>
<evidence type="ECO:0000256" key="2">
    <source>
        <dbReference type="ARBA" id="ARBA00010992"/>
    </source>
</evidence>
<evidence type="ECO:0000313" key="7">
    <source>
        <dbReference type="EMBL" id="KAI3919039.1"/>
    </source>
</evidence>
<sequence>MIQQRHHANNSGTEKIKGISGWRISLATAAVPASVFTIGSCFLPETPNSLIQRGADSQKAKLVLQGVRGTNDVQVELDDLIKASSA</sequence>
<keyword evidence="8" id="KW-1185">Reference proteome</keyword>
<dbReference type="InterPro" id="IPR036259">
    <property type="entry name" value="MFS_trans_sf"/>
</dbReference>
<evidence type="ECO:0000256" key="1">
    <source>
        <dbReference type="ARBA" id="ARBA00004370"/>
    </source>
</evidence>